<dbReference type="CDD" id="cd02440">
    <property type="entry name" value="AdoMet_MTases"/>
    <property type="match status" value="1"/>
</dbReference>
<accession>A0A1G2C248</accession>
<dbReference type="GO" id="GO:0008757">
    <property type="term" value="F:S-adenosylmethionine-dependent methyltransferase activity"/>
    <property type="evidence" value="ECO:0007669"/>
    <property type="project" value="InterPro"/>
</dbReference>
<sequence>MIPESFKSIDEYIMYIRHVFAYNFCSQRIPPKAAVLDVGCGEGYGTHIISSVSDSAIGLDVEQEVIIRAAKKYGSNNCVFQIYNGTDIPFATETFDIVISLQVIEHIKNAQKYLEEISRVLKKNGICIFTTPNKKMRLKSQQKPWNHFHVREYNGLELRQTLEQIFSKIEIYGIYGSPSIQKIETQRIAKIQKLLRLDPLGIRLLLPESWKQKLVLLMRLITQKHTPEKIDYTKSLNVDDFYISPNTDESLDILAVCTKKS</sequence>
<protein>
    <recommendedName>
        <fullName evidence="1">Methyltransferase domain-containing protein</fullName>
    </recommendedName>
</protein>
<reference evidence="2 3" key="1">
    <citation type="journal article" date="2016" name="Nat. Commun.">
        <title>Thousands of microbial genomes shed light on interconnected biogeochemical processes in an aquifer system.</title>
        <authorList>
            <person name="Anantharaman K."/>
            <person name="Brown C.T."/>
            <person name="Hug L.A."/>
            <person name="Sharon I."/>
            <person name="Castelle C.J."/>
            <person name="Probst A.J."/>
            <person name="Thomas B.C."/>
            <person name="Singh A."/>
            <person name="Wilkins M.J."/>
            <person name="Karaoz U."/>
            <person name="Brodie E.L."/>
            <person name="Williams K.H."/>
            <person name="Hubbard S.S."/>
            <person name="Banfield J.F."/>
        </authorList>
    </citation>
    <scope>NUCLEOTIDE SEQUENCE [LARGE SCALE GENOMIC DNA]</scope>
</reference>
<evidence type="ECO:0000259" key="1">
    <source>
        <dbReference type="Pfam" id="PF13847"/>
    </source>
</evidence>
<dbReference type="AlphaFoldDB" id="A0A1G2C248"/>
<proteinExistence type="predicted"/>
<evidence type="ECO:0000313" key="2">
    <source>
        <dbReference type="EMBL" id="OGY94507.1"/>
    </source>
</evidence>
<gene>
    <name evidence="2" type="ORF">A2406_04345</name>
</gene>
<dbReference type="Pfam" id="PF13847">
    <property type="entry name" value="Methyltransf_31"/>
    <property type="match status" value="1"/>
</dbReference>
<dbReference type="SUPFAM" id="SSF53335">
    <property type="entry name" value="S-adenosyl-L-methionine-dependent methyltransferases"/>
    <property type="match status" value="1"/>
</dbReference>
<dbReference type="EMBL" id="MHKQ01000007">
    <property type="protein sequence ID" value="OGY94507.1"/>
    <property type="molecule type" value="Genomic_DNA"/>
</dbReference>
<dbReference type="Gene3D" id="3.40.50.150">
    <property type="entry name" value="Vaccinia Virus protein VP39"/>
    <property type="match status" value="1"/>
</dbReference>
<evidence type="ECO:0000313" key="3">
    <source>
        <dbReference type="Proteomes" id="UP000177626"/>
    </source>
</evidence>
<comment type="caution">
    <text evidence="2">The sequence shown here is derived from an EMBL/GenBank/DDBJ whole genome shotgun (WGS) entry which is preliminary data.</text>
</comment>
<feature type="domain" description="Methyltransferase" evidence="1">
    <location>
        <begin position="32"/>
        <end position="144"/>
    </location>
</feature>
<name>A0A1G2C248_9BACT</name>
<dbReference type="InterPro" id="IPR025714">
    <property type="entry name" value="Methyltranfer_dom"/>
</dbReference>
<dbReference type="PANTHER" id="PTHR43861">
    <property type="entry name" value="TRANS-ACONITATE 2-METHYLTRANSFERASE-RELATED"/>
    <property type="match status" value="1"/>
</dbReference>
<dbReference type="InterPro" id="IPR029063">
    <property type="entry name" value="SAM-dependent_MTases_sf"/>
</dbReference>
<dbReference type="Proteomes" id="UP000177626">
    <property type="component" value="Unassembled WGS sequence"/>
</dbReference>
<organism evidence="2 3">
    <name type="scientific">Candidatus Komeilibacteria bacterium RIFOXYC1_FULL_37_11</name>
    <dbReference type="NCBI Taxonomy" id="1798555"/>
    <lineage>
        <taxon>Bacteria</taxon>
        <taxon>Candidatus Komeiliibacteriota</taxon>
    </lineage>
</organism>